<reference evidence="2 3" key="1">
    <citation type="journal article" date="2012" name="Genet. Mol. Biol.">
        <title>Analysis of 16S rRNA and mxaF genes revealing insights into Methylobacterium niche-specific plant association.</title>
        <authorList>
            <person name="Dourado M.N."/>
            <person name="Andreote F.D."/>
            <person name="Dini-Andreote F."/>
            <person name="Conti R."/>
            <person name="Araujo J.M."/>
            <person name="Araujo W.L."/>
        </authorList>
    </citation>
    <scope>NUCLEOTIDE SEQUENCE [LARGE SCALE GENOMIC DNA]</scope>
    <source>
        <strain evidence="2 3">SR1.6/4</strain>
    </source>
</reference>
<keyword evidence="1" id="KW-0472">Membrane</keyword>
<feature type="transmembrane region" description="Helical" evidence="1">
    <location>
        <begin position="6"/>
        <end position="33"/>
    </location>
</feature>
<organism evidence="2 3">
    <name type="scientific">Methylobacterium radiotolerans</name>
    <dbReference type="NCBI Taxonomy" id="31998"/>
    <lineage>
        <taxon>Bacteria</taxon>
        <taxon>Pseudomonadati</taxon>
        <taxon>Pseudomonadota</taxon>
        <taxon>Alphaproteobacteria</taxon>
        <taxon>Hyphomicrobiales</taxon>
        <taxon>Methylobacteriaceae</taxon>
        <taxon>Methylobacterium</taxon>
    </lineage>
</organism>
<sequence length="75" mass="8093">MLAIIFLIIAGVLIGLFCHWGVLAAASFIVVIVRIAYHFHGEQSLLIDGLMLLASLTALQGGFVCGVYLGYRKDV</sequence>
<dbReference type="EMBL" id="MLBY01000005">
    <property type="protein sequence ID" value="MEE7458248.1"/>
    <property type="molecule type" value="Genomic_DNA"/>
</dbReference>
<dbReference type="Proteomes" id="UP001349262">
    <property type="component" value="Unassembled WGS sequence"/>
</dbReference>
<comment type="caution">
    <text evidence="2">The sequence shown here is derived from an EMBL/GenBank/DDBJ whole genome shotgun (WGS) entry which is preliminary data.</text>
</comment>
<name>A0ABU7TCW4_9HYPH</name>
<protein>
    <submittedName>
        <fullName evidence="2">Uncharacterized protein</fullName>
    </submittedName>
</protein>
<proteinExistence type="predicted"/>
<feature type="transmembrane region" description="Helical" evidence="1">
    <location>
        <begin position="45"/>
        <end position="71"/>
    </location>
</feature>
<keyword evidence="1" id="KW-0812">Transmembrane</keyword>
<keyword evidence="3" id="KW-1185">Reference proteome</keyword>
<accession>A0ABU7TCW4</accession>
<evidence type="ECO:0000256" key="1">
    <source>
        <dbReference type="SAM" id="Phobius"/>
    </source>
</evidence>
<keyword evidence="1" id="KW-1133">Transmembrane helix</keyword>
<evidence type="ECO:0000313" key="3">
    <source>
        <dbReference type="Proteomes" id="UP001349262"/>
    </source>
</evidence>
<gene>
    <name evidence="2" type="ORF">MRSR164_16180</name>
</gene>
<evidence type="ECO:0000313" key="2">
    <source>
        <dbReference type="EMBL" id="MEE7458248.1"/>
    </source>
</evidence>